<evidence type="ECO:0000313" key="1">
    <source>
        <dbReference type="EMBL" id="TDZ36689.1"/>
    </source>
</evidence>
<dbReference type="AlphaFoldDB" id="A0A4V3HSW7"/>
<comment type="caution">
    <text evidence="1">The sequence shown here is derived from an EMBL/GenBank/DDBJ whole genome shotgun (WGS) entry which is preliminary data.</text>
</comment>
<reference evidence="1 2" key="1">
    <citation type="submission" date="2018-11" db="EMBL/GenBank/DDBJ databases">
        <title>Genome sequence and assembly of Colletotrichum spinosum.</title>
        <authorList>
            <person name="Gan P."/>
            <person name="Shirasu K."/>
        </authorList>
    </citation>
    <scope>NUCLEOTIDE SEQUENCE [LARGE SCALE GENOMIC DNA]</scope>
    <source>
        <strain evidence="1 2">CBS 515.97</strain>
    </source>
</reference>
<dbReference type="InterPro" id="IPR025633">
    <property type="entry name" value="DUF4291"/>
</dbReference>
<dbReference type="PANTHER" id="PTHR38567:SF1">
    <property type="entry name" value="DUF4291 DOMAIN-CONTAINING PROTEIN"/>
    <property type="match status" value="1"/>
</dbReference>
<dbReference type="EMBL" id="QAPG01000030">
    <property type="protein sequence ID" value="TDZ36689.1"/>
    <property type="molecule type" value="Genomic_DNA"/>
</dbReference>
<name>A0A4V3HSW7_9PEZI</name>
<dbReference type="Pfam" id="PF14124">
    <property type="entry name" value="DUF4291"/>
    <property type="match status" value="1"/>
</dbReference>
<keyword evidence="2" id="KW-1185">Reference proteome</keyword>
<evidence type="ECO:0008006" key="3">
    <source>
        <dbReference type="Google" id="ProtNLM"/>
    </source>
</evidence>
<dbReference type="PANTHER" id="PTHR38567">
    <property type="entry name" value="DUF4291 DOMAIN-CONTAINING PROTEIN"/>
    <property type="match status" value="1"/>
</dbReference>
<protein>
    <recommendedName>
        <fullName evidence="3">ATP-dependent RNA helicase DHX8</fullName>
    </recommendedName>
</protein>
<organism evidence="1 2">
    <name type="scientific">Colletotrichum spinosum</name>
    <dbReference type="NCBI Taxonomy" id="1347390"/>
    <lineage>
        <taxon>Eukaryota</taxon>
        <taxon>Fungi</taxon>
        <taxon>Dikarya</taxon>
        <taxon>Ascomycota</taxon>
        <taxon>Pezizomycotina</taxon>
        <taxon>Sordariomycetes</taxon>
        <taxon>Hypocreomycetidae</taxon>
        <taxon>Glomerellales</taxon>
        <taxon>Glomerellaceae</taxon>
        <taxon>Colletotrichum</taxon>
        <taxon>Colletotrichum orbiculare species complex</taxon>
    </lineage>
</organism>
<dbReference type="Proteomes" id="UP000295083">
    <property type="component" value="Unassembled WGS sequence"/>
</dbReference>
<accession>A0A4V3HSW7</accession>
<evidence type="ECO:0000313" key="2">
    <source>
        <dbReference type="Proteomes" id="UP000295083"/>
    </source>
</evidence>
<sequence>MVPFRQVRAAYDDDTITVYQAYNADIATAAVEKQRLNASPAFKLTRMTWVKPSWGWMLYRSGYSYTDRDQERILALKMMHQAFVALLGKGVLSHGIVERGRPEVRIQWDPERDVRLGRLHYRSIQIGIPAGICQDWVEKGIVEIEDVTERARGLKRVLVEQSDLTDEDLKDMGLIPCEREFAVPKDN</sequence>
<gene>
    <name evidence="1" type="ORF">C8035_v005067</name>
</gene>
<proteinExistence type="predicted"/>